<dbReference type="Pfam" id="PF13411">
    <property type="entry name" value="MerR_1"/>
    <property type="match status" value="1"/>
</dbReference>
<feature type="region of interest" description="Disordered" evidence="5">
    <location>
        <begin position="122"/>
        <end position="158"/>
    </location>
</feature>
<gene>
    <name evidence="7" type="ORF">WT44_02710</name>
</gene>
<dbReference type="PROSITE" id="PS50937">
    <property type="entry name" value="HTH_MERR_2"/>
    <property type="match status" value="1"/>
</dbReference>
<proteinExistence type="predicted"/>
<evidence type="ECO:0000313" key="7">
    <source>
        <dbReference type="EMBL" id="KWA67870.1"/>
    </source>
</evidence>
<feature type="domain" description="HTH merR-type" evidence="6">
    <location>
        <begin position="1"/>
        <end position="69"/>
    </location>
</feature>
<name>A0A119U1E0_9BURK</name>
<dbReference type="EMBL" id="LPHB01000009">
    <property type="protein sequence ID" value="KWA67870.1"/>
    <property type="molecule type" value="Genomic_DNA"/>
</dbReference>
<dbReference type="STRING" id="1503054.WT74_21180"/>
<evidence type="ECO:0000256" key="1">
    <source>
        <dbReference type="ARBA" id="ARBA00022491"/>
    </source>
</evidence>
<dbReference type="Proteomes" id="UP000068603">
    <property type="component" value="Unassembled WGS sequence"/>
</dbReference>
<keyword evidence="4" id="KW-0804">Transcription</keyword>
<dbReference type="GO" id="GO:0003677">
    <property type="term" value="F:DNA binding"/>
    <property type="evidence" value="ECO:0007669"/>
    <property type="project" value="UniProtKB-KW"/>
</dbReference>
<evidence type="ECO:0000313" key="8">
    <source>
        <dbReference type="Proteomes" id="UP000068603"/>
    </source>
</evidence>
<dbReference type="InterPro" id="IPR009061">
    <property type="entry name" value="DNA-bd_dom_put_sf"/>
</dbReference>
<dbReference type="PANTHER" id="PTHR30204">
    <property type="entry name" value="REDOX-CYCLING DRUG-SENSING TRANSCRIPTIONAL ACTIVATOR SOXR"/>
    <property type="match status" value="1"/>
</dbReference>
<evidence type="ECO:0000256" key="2">
    <source>
        <dbReference type="ARBA" id="ARBA00023015"/>
    </source>
</evidence>
<organism evidence="7">
    <name type="scientific">Burkholderia stagnalis</name>
    <dbReference type="NCBI Taxonomy" id="1503054"/>
    <lineage>
        <taxon>Bacteria</taxon>
        <taxon>Pseudomonadati</taxon>
        <taxon>Pseudomonadota</taxon>
        <taxon>Betaproteobacteria</taxon>
        <taxon>Burkholderiales</taxon>
        <taxon>Burkholderiaceae</taxon>
        <taxon>Burkholderia</taxon>
        <taxon>Burkholderia cepacia complex</taxon>
    </lineage>
</organism>
<keyword evidence="3" id="KW-0238">DNA-binding</keyword>
<dbReference type="Gene3D" id="1.10.1660.10">
    <property type="match status" value="1"/>
</dbReference>
<dbReference type="RefSeq" id="WP_060149381.1">
    <property type="nucleotide sequence ID" value="NZ_LPGD01000050.1"/>
</dbReference>
<reference evidence="7 8" key="1">
    <citation type="submission" date="2015-11" db="EMBL/GenBank/DDBJ databases">
        <title>Expanding the genomic diversity of Burkholderia species for the development of highly accurate diagnostics.</title>
        <authorList>
            <person name="Sahl J."/>
            <person name="Keim P."/>
            <person name="Wagner D."/>
        </authorList>
    </citation>
    <scope>NUCLEOTIDE SEQUENCE [LARGE SCALE GENOMIC DNA]</scope>
    <source>
        <strain evidence="7 8">MSMB1960WGS</strain>
    </source>
</reference>
<dbReference type="InterPro" id="IPR047057">
    <property type="entry name" value="MerR_fam"/>
</dbReference>
<protein>
    <submittedName>
        <fullName evidence="7">Transcriptional regulator</fullName>
    </submittedName>
</protein>
<evidence type="ECO:0000256" key="5">
    <source>
        <dbReference type="SAM" id="MobiDB-lite"/>
    </source>
</evidence>
<dbReference type="GO" id="GO:0003700">
    <property type="term" value="F:DNA-binding transcription factor activity"/>
    <property type="evidence" value="ECO:0007669"/>
    <property type="project" value="InterPro"/>
</dbReference>
<dbReference type="InterPro" id="IPR000551">
    <property type="entry name" value="MerR-type_HTH_dom"/>
</dbReference>
<sequence length="158" mass="17438">MKIGELAARSGMTTSAIRFYEQSGLLPPAGRGQNGYRIYDEAAAERLRMIQLAQRLGFSLVDMRAAADDMDAFSKAGLLARLDARMREIDAMRAQLDGQRAELHAIRATLEAEWEEGRCVSVDRLDPPADAQAAKPRRRRAGRAAPALEQARRRKSAG</sequence>
<dbReference type="SUPFAM" id="SSF46955">
    <property type="entry name" value="Putative DNA-binding domain"/>
    <property type="match status" value="1"/>
</dbReference>
<evidence type="ECO:0000256" key="3">
    <source>
        <dbReference type="ARBA" id="ARBA00023125"/>
    </source>
</evidence>
<keyword evidence="2" id="KW-0805">Transcription regulation</keyword>
<evidence type="ECO:0000256" key="4">
    <source>
        <dbReference type="ARBA" id="ARBA00023163"/>
    </source>
</evidence>
<accession>A0A119U1E0</accession>
<comment type="caution">
    <text evidence="7">The sequence shown here is derived from an EMBL/GenBank/DDBJ whole genome shotgun (WGS) entry which is preliminary data.</text>
</comment>
<dbReference type="PANTHER" id="PTHR30204:SF69">
    <property type="entry name" value="MERR-FAMILY TRANSCRIPTIONAL REGULATOR"/>
    <property type="match status" value="1"/>
</dbReference>
<evidence type="ECO:0000259" key="6">
    <source>
        <dbReference type="PROSITE" id="PS50937"/>
    </source>
</evidence>
<dbReference type="SMART" id="SM00422">
    <property type="entry name" value="HTH_MERR"/>
    <property type="match status" value="1"/>
</dbReference>
<keyword evidence="1" id="KW-0678">Repressor</keyword>
<dbReference type="PRINTS" id="PR00040">
    <property type="entry name" value="HTHMERR"/>
</dbReference>
<dbReference type="AlphaFoldDB" id="A0A119U1E0"/>